<gene>
    <name evidence="1" type="ORF">FD31_GL000995</name>
</gene>
<evidence type="ECO:0000313" key="1">
    <source>
        <dbReference type="EMBL" id="KRM18448.1"/>
    </source>
</evidence>
<dbReference type="EMBL" id="AZFV01000002">
    <property type="protein sequence ID" value="KRM18448.1"/>
    <property type="molecule type" value="Genomic_DNA"/>
</dbReference>
<organism evidence="1 2">
    <name type="scientific">Companilactobacillus nantensis DSM 16982</name>
    <dbReference type="NCBI Taxonomy" id="1423774"/>
    <lineage>
        <taxon>Bacteria</taxon>
        <taxon>Bacillati</taxon>
        <taxon>Bacillota</taxon>
        <taxon>Bacilli</taxon>
        <taxon>Lactobacillales</taxon>
        <taxon>Lactobacillaceae</taxon>
        <taxon>Companilactobacillus</taxon>
    </lineage>
</organism>
<keyword evidence="2" id="KW-1185">Reference proteome</keyword>
<reference evidence="1 2" key="1">
    <citation type="journal article" date="2015" name="Genome Announc.">
        <title>Expanding the biotechnology potential of lactobacilli through comparative genomics of 213 strains and associated genera.</title>
        <authorList>
            <person name="Sun Z."/>
            <person name="Harris H.M."/>
            <person name="McCann A."/>
            <person name="Guo C."/>
            <person name="Argimon S."/>
            <person name="Zhang W."/>
            <person name="Yang X."/>
            <person name="Jeffery I.B."/>
            <person name="Cooney J.C."/>
            <person name="Kagawa T.F."/>
            <person name="Liu W."/>
            <person name="Song Y."/>
            <person name="Salvetti E."/>
            <person name="Wrobel A."/>
            <person name="Rasinkangas P."/>
            <person name="Parkhill J."/>
            <person name="Rea M.C."/>
            <person name="O'Sullivan O."/>
            <person name="Ritari J."/>
            <person name="Douillard F.P."/>
            <person name="Paul Ross R."/>
            <person name="Yang R."/>
            <person name="Briner A.E."/>
            <person name="Felis G.E."/>
            <person name="de Vos W.M."/>
            <person name="Barrangou R."/>
            <person name="Klaenhammer T.R."/>
            <person name="Caufield P.W."/>
            <person name="Cui Y."/>
            <person name="Zhang H."/>
            <person name="O'Toole P.W."/>
        </authorList>
    </citation>
    <scope>NUCLEOTIDE SEQUENCE [LARGE SCALE GENOMIC DNA]</scope>
    <source>
        <strain evidence="1 2">DSM 16982</strain>
    </source>
</reference>
<dbReference type="RefSeq" id="WP_057890972.1">
    <property type="nucleotide sequence ID" value="NZ_AZFV01000002.1"/>
</dbReference>
<proteinExistence type="predicted"/>
<comment type="caution">
    <text evidence="1">The sequence shown here is derived from an EMBL/GenBank/DDBJ whole genome shotgun (WGS) entry which is preliminary data.</text>
</comment>
<dbReference type="PATRIC" id="fig|1423774.3.peg.1037"/>
<dbReference type="AlphaFoldDB" id="A0A0R1WKQ8"/>
<name>A0A0R1WKQ8_9LACO</name>
<evidence type="ECO:0000313" key="2">
    <source>
        <dbReference type="Proteomes" id="UP000051302"/>
    </source>
</evidence>
<dbReference type="Proteomes" id="UP000051302">
    <property type="component" value="Unassembled WGS sequence"/>
</dbReference>
<dbReference type="STRING" id="1423774.FD31_GL000995"/>
<protein>
    <submittedName>
        <fullName evidence="1">Uncharacterized protein</fullName>
    </submittedName>
</protein>
<accession>A0A0R1WKQ8</accession>
<sequence>MNDVENHVLDELKDWLKSGSEDIQEIHRSSDHKMVHLKTNKHEYIYYPDTNSLLVEIKTKAVEYQPVLYPNRAVETSLW</sequence>